<dbReference type="Pfam" id="PF02225">
    <property type="entry name" value="PA"/>
    <property type="match status" value="1"/>
</dbReference>
<dbReference type="Pfam" id="PF06280">
    <property type="entry name" value="fn3_5"/>
    <property type="match status" value="1"/>
</dbReference>
<dbReference type="SUPFAM" id="SSF52025">
    <property type="entry name" value="PA domain"/>
    <property type="match status" value="1"/>
</dbReference>
<comment type="similarity">
    <text evidence="1 7">Belongs to the peptidase S8 family.</text>
</comment>
<feature type="domain" description="Peptidase S8/S53" evidence="8">
    <location>
        <begin position="220"/>
        <end position="638"/>
    </location>
</feature>
<evidence type="ECO:0000256" key="5">
    <source>
        <dbReference type="ARBA" id="ARBA00022825"/>
    </source>
</evidence>
<dbReference type="GO" id="GO:0006508">
    <property type="term" value="P:proteolysis"/>
    <property type="evidence" value="ECO:0007669"/>
    <property type="project" value="UniProtKB-KW"/>
</dbReference>
<dbReference type="PANTHER" id="PTHR43399:SF4">
    <property type="entry name" value="CELL WALL-ASSOCIATED PROTEASE"/>
    <property type="match status" value="1"/>
</dbReference>
<feature type="active site" description="Charge relay system" evidence="6 7">
    <location>
        <position position="274"/>
    </location>
</feature>
<evidence type="ECO:0008006" key="13">
    <source>
        <dbReference type="Google" id="ProtNLM"/>
    </source>
</evidence>
<dbReference type="InterPro" id="IPR015500">
    <property type="entry name" value="Peptidase_S8_subtilisin-rel"/>
</dbReference>
<organism evidence="11 12">
    <name type="scientific">Entomortierella parvispora</name>
    <dbReference type="NCBI Taxonomy" id="205924"/>
    <lineage>
        <taxon>Eukaryota</taxon>
        <taxon>Fungi</taxon>
        <taxon>Fungi incertae sedis</taxon>
        <taxon>Mucoromycota</taxon>
        <taxon>Mortierellomycotina</taxon>
        <taxon>Mortierellomycetes</taxon>
        <taxon>Mortierellales</taxon>
        <taxon>Mortierellaceae</taxon>
        <taxon>Entomortierella</taxon>
    </lineage>
</organism>
<evidence type="ECO:0000259" key="8">
    <source>
        <dbReference type="Pfam" id="PF00082"/>
    </source>
</evidence>
<dbReference type="PROSITE" id="PS00138">
    <property type="entry name" value="SUBTILASE_SER"/>
    <property type="match status" value="1"/>
</dbReference>
<dbReference type="Gene3D" id="2.60.40.1710">
    <property type="entry name" value="Subtilisin-like superfamily"/>
    <property type="match status" value="1"/>
</dbReference>
<protein>
    <recommendedName>
        <fullName evidence="13">Subtilisin-like protease</fullName>
    </recommendedName>
</protein>
<feature type="domain" description="PA" evidence="9">
    <location>
        <begin position="446"/>
        <end position="518"/>
    </location>
</feature>
<dbReference type="GO" id="GO:0004252">
    <property type="term" value="F:serine-type endopeptidase activity"/>
    <property type="evidence" value="ECO:0007669"/>
    <property type="project" value="UniProtKB-UniRule"/>
</dbReference>
<dbReference type="Gene3D" id="3.40.50.200">
    <property type="entry name" value="Peptidase S8/S53 domain"/>
    <property type="match status" value="1"/>
</dbReference>
<dbReference type="Proteomes" id="UP000827284">
    <property type="component" value="Unassembled WGS sequence"/>
</dbReference>
<dbReference type="SUPFAM" id="SSF52743">
    <property type="entry name" value="Subtilisin-like"/>
    <property type="match status" value="1"/>
</dbReference>
<keyword evidence="2 7" id="KW-0645">Protease</keyword>
<dbReference type="InterPro" id="IPR051048">
    <property type="entry name" value="Peptidase_S8/S53_subtilisin"/>
</dbReference>
<evidence type="ECO:0000313" key="11">
    <source>
        <dbReference type="EMBL" id="GJJ78492.1"/>
    </source>
</evidence>
<dbReference type="CDD" id="cd07489">
    <property type="entry name" value="Peptidases_S8_5"/>
    <property type="match status" value="1"/>
</dbReference>
<evidence type="ECO:0000256" key="7">
    <source>
        <dbReference type="PROSITE-ProRule" id="PRU01240"/>
    </source>
</evidence>
<reference evidence="11" key="1">
    <citation type="submission" date="2021-11" db="EMBL/GenBank/DDBJ databases">
        <authorList>
            <person name="Herlambang A."/>
            <person name="Guo Y."/>
            <person name="Takashima Y."/>
            <person name="Nishizawa T."/>
        </authorList>
    </citation>
    <scope>NUCLEOTIDE SEQUENCE</scope>
    <source>
        <strain evidence="11">E1425</strain>
    </source>
</reference>
<keyword evidence="5 7" id="KW-0720">Serine protease</keyword>
<proteinExistence type="inferred from homology"/>
<dbReference type="InterPro" id="IPR003137">
    <property type="entry name" value="PA_domain"/>
</dbReference>
<dbReference type="InterPro" id="IPR023828">
    <property type="entry name" value="Peptidase_S8_Ser-AS"/>
</dbReference>
<evidence type="ECO:0000259" key="9">
    <source>
        <dbReference type="Pfam" id="PF02225"/>
    </source>
</evidence>
<keyword evidence="3" id="KW-0732">Signal</keyword>
<comment type="caution">
    <text evidence="11">The sequence shown here is derived from an EMBL/GenBank/DDBJ whole genome shotgun (WGS) entry which is preliminary data.</text>
</comment>
<name>A0A9P3HKS6_9FUNG</name>
<dbReference type="PROSITE" id="PS51892">
    <property type="entry name" value="SUBTILASE"/>
    <property type="match status" value="1"/>
</dbReference>
<dbReference type="Gene3D" id="3.50.30.30">
    <property type="match status" value="1"/>
</dbReference>
<dbReference type="OrthoDB" id="206201at2759"/>
<dbReference type="InterPro" id="IPR034187">
    <property type="entry name" value="Peptidases_S8_5"/>
</dbReference>
<dbReference type="AlphaFoldDB" id="A0A9P3HKS6"/>
<dbReference type="Pfam" id="PF00082">
    <property type="entry name" value="Peptidase_S8"/>
    <property type="match status" value="1"/>
</dbReference>
<evidence type="ECO:0000256" key="2">
    <source>
        <dbReference type="ARBA" id="ARBA00022670"/>
    </source>
</evidence>
<dbReference type="InterPro" id="IPR000209">
    <property type="entry name" value="Peptidase_S8/S53_dom"/>
</dbReference>
<dbReference type="GO" id="GO:0016020">
    <property type="term" value="C:membrane"/>
    <property type="evidence" value="ECO:0007669"/>
    <property type="project" value="InterPro"/>
</dbReference>
<keyword evidence="4 7" id="KW-0378">Hydrolase</keyword>
<evidence type="ECO:0000256" key="4">
    <source>
        <dbReference type="ARBA" id="ARBA00022801"/>
    </source>
</evidence>
<dbReference type="InterPro" id="IPR036852">
    <property type="entry name" value="Peptidase_S8/S53_dom_sf"/>
</dbReference>
<gene>
    <name evidence="11" type="ORF">EMPS_10851</name>
</gene>
<sequence>MRIAVFRTRRAFIPLGVIYALTAALLELSGLPSDILSLSVADAQRISDSVKNVKVFGPSPLTSLKEDDLLAFSLADDPSSPLSSTSASPVIRVAGANDRVVLGAYWIDFVSGFDQHDRFSQWVQSQEPGQILIRHEFWGEPLNAISLEFKDTAMLKEIVGLFPEIKLVEPVAVYSKPKTMSIFMDNIHAFMSTREKDLSNVTPHKETGVAQVHESLKLFGKGIKVGIIDSGTDYKNPALGGCFGKGCKVAYGYDFVGDDGKSPDNDPRSTCDGHGTHVSGIIAANSTYFLGVAPQSTLGSYRVFPCVGSAPNDIIIKALLRAAEDGMDVINLSLGGPGGWNQEREALVIDMLSEKLGILVVAAAGNEGDMGAFEMGSPGVSRSAISVSSNENPYSSSWYFVASNSSKVTTGLDQNQPRKIPFLGDKVMDLNTTLAQIAPGISGNVTADACKPTTKDIKGKIVLVRRGDCTFAQKLKNMMKAKATGVIIINNLVGEPATSVSKSGLKIPVRSISREDGEFLLKQMQSQSKNGGIRIADGPSPITVKNTVGGLLSNFTSLGPDSELNLKPDITAPGGNIWSTFPLSMGGFGSDSGTSMASPYIAGCAALFLQGRPKSEHNSVAFKTALQNAARPILDGNPQRFNGPASVLQQGAGLVQMMEVLTSSVSISPSYVSLNDTLHLNGRQTFTITNLGKNPVTYRVDLLSAVGLTPFERNGTVAVLPKKTFATASMKSASSVQTIRVDPGSNATLDLDFSGPKNNPLLHVLYSGFIRFRPEKLDKSTPMISVPFLGMKGDYKTVAVFDRSFGLR</sequence>
<dbReference type="EMBL" id="BQFW01000015">
    <property type="protein sequence ID" value="GJJ78492.1"/>
    <property type="molecule type" value="Genomic_DNA"/>
</dbReference>
<keyword evidence="12" id="KW-1185">Reference proteome</keyword>
<dbReference type="PROSITE" id="PS00137">
    <property type="entry name" value="SUBTILASE_HIS"/>
    <property type="match status" value="1"/>
</dbReference>
<dbReference type="PRINTS" id="PR00723">
    <property type="entry name" value="SUBTILISIN"/>
</dbReference>
<evidence type="ECO:0000259" key="10">
    <source>
        <dbReference type="Pfam" id="PF06280"/>
    </source>
</evidence>
<evidence type="ECO:0000256" key="1">
    <source>
        <dbReference type="ARBA" id="ARBA00011073"/>
    </source>
</evidence>
<evidence type="ECO:0000256" key="3">
    <source>
        <dbReference type="ARBA" id="ARBA00022729"/>
    </source>
</evidence>
<evidence type="ECO:0000313" key="12">
    <source>
        <dbReference type="Proteomes" id="UP000827284"/>
    </source>
</evidence>
<feature type="active site" description="Charge relay system" evidence="6 7">
    <location>
        <position position="595"/>
    </location>
</feature>
<feature type="active site" description="Charge relay system" evidence="6 7">
    <location>
        <position position="229"/>
    </location>
</feature>
<dbReference type="PANTHER" id="PTHR43399">
    <property type="entry name" value="SUBTILISIN-RELATED"/>
    <property type="match status" value="1"/>
</dbReference>
<evidence type="ECO:0000256" key="6">
    <source>
        <dbReference type="PIRSR" id="PIRSR615500-1"/>
    </source>
</evidence>
<dbReference type="InterPro" id="IPR010435">
    <property type="entry name" value="C5a/SBT2-like_Fn3"/>
</dbReference>
<reference evidence="11" key="2">
    <citation type="journal article" date="2022" name="Microbiol. Resour. Announc.">
        <title>Whole-Genome Sequence of Entomortierella parvispora E1425, a Mucoromycotan Fungus Associated with Burkholderiaceae-Related Endosymbiotic Bacteria.</title>
        <authorList>
            <person name="Herlambang A."/>
            <person name="Guo Y."/>
            <person name="Takashima Y."/>
            <person name="Narisawa K."/>
            <person name="Ohta H."/>
            <person name="Nishizawa T."/>
        </authorList>
    </citation>
    <scope>NUCLEOTIDE SEQUENCE</scope>
    <source>
        <strain evidence="11">E1425</strain>
    </source>
</reference>
<feature type="domain" description="C5a peptidase/Subtilisin-like protease SBT2-like Fn3-like" evidence="10">
    <location>
        <begin position="672"/>
        <end position="789"/>
    </location>
</feature>
<dbReference type="InterPro" id="IPR046450">
    <property type="entry name" value="PA_dom_sf"/>
</dbReference>
<accession>A0A9P3HKS6</accession>
<dbReference type="InterPro" id="IPR022398">
    <property type="entry name" value="Peptidase_S8_His-AS"/>
</dbReference>